<evidence type="ECO:0000256" key="6">
    <source>
        <dbReference type="ARBA" id="ARBA00023098"/>
    </source>
</evidence>
<dbReference type="InterPro" id="IPR025202">
    <property type="entry name" value="PLD-like_dom"/>
</dbReference>
<dbReference type="GO" id="GO:0016891">
    <property type="term" value="F:RNA endonuclease activity producing 5'-phosphomonoesters, hydrolytic mechanism"/>
    <property type="evidence" value="ECO:0007669"/>
    <property type="project" value="TreeGrafter"/>
</dbReference>
<dbReference type="KEGG" id="cmu:TC_0433"/>
<keyword evidence="5" id="KW-0442">Lipid degradation</keyword>
<dbReference type="eggNOG" id="COG1502">
    <property type="taxonomic scope" value="Bacteria"/>
</dbReference>
<dbReference type="Proteomes" id="UP000000800">
    <property type="component" value="Chromosome"/>
</dbReference>
<dbReference type="CDD" id="cd09116">
    <property type="entry name" value="PLDc_Nuc_like"/>
    <property type="match status" value="1"/>
</dbReference>
<evidence type="ECO:0000256" key="2">
    <source>
        <dbReference type="ARBA" id="ARBA00008664"/>
    </source>
</evidence>
<accession>Q9PKN2</accession>
<keyword evidence="4" id="KW-0378">Hydrolase</keyword>
<feature type="region of interest" description="Disordered" evidence="7">
    <location>
        <begin position="413"/>
        <end position="448"/>
    </location>
</feature>
<name>Q9PKN2_CHLMU</name>
<keyword evidence="6" id="KW-0443">Lipid metabolism</keyword>
<dbReference type="EMBL" id="AE002160">
    <property type="protein sequence ID" value="AAF39287.1"/>
    <property type="molecule type" value="Genomic_DNA"/>
</dbReference>
<dbReference type="InterPro" id="IPR051406">
    <property type="entry name" value="PLD_domain"/>
</dbReference>
<dbReference type="GO" id="GO:0004630">
    <property type="term" value="F:phospholipase D activity"/>
    <property type="evidence" value="ECO:0007669"/>
    <property type="project" value="UniProtKB-EC"/>
</dbReference>
<evidence type="ECO:0000256" key="7">
    <source>
        <dbReference type="SAM" id="MobiDB-lite"/>
    </source>
</evidence>
<dbReference type="PROSITE" id="PS50035">
    <property type="entry name" value="PLD"/>
    <property type="match status" value="1"/>
</dbReference>
<evidence type="ECO:0000256" key="1">
    <source>
        <dbReference type="ARBA" id="ARBA00000798"/>
    </source>
</evidence>
<dbReference type="PANTHER" id="PTHR43856:SF1">
    <property type="entry name" value="MITOCHONDRIAL CARDIOLIPIN HYDROLASE"/>
    <property type="match status" value="1"/>
</dbReference>
<dbReference type="Pfam" id="PF13091">
    <property type="entry name" value="PLDc_2"/>
    <property type="match status" value="2"/>
</dbReference>
<proteinExistence type="inferred from homology"/>
<comment type="catalytic activity">
    <reaction evidence="1">
        <text>a 1,2-diacyl-sn-glycero-3-phosphocholine + H2O = a 1,2-diacyl-sn-glycero-3-phosphate + choline + H(+)</text>
        <dbReference type="Rhea" id="RHEA:14445"/>
        <dbReference type="ChEBI" id="CHEBI:15354"/>
        <dbReference type="ChEBI" id="CHEBI:15377"/>
        <dbReference type="ChEBI" id="CHEBI:15378"/>
        <dbReference type="ChEBI" id="CHEBI:57643"/>
        <dbReference type="ChEBI" id="CHEBI:58608"/>
        <dbReference type="EC" id="3.1.4.4"/>
    </reaction>
</comment>
<dbReference type="GO" id="GO:0016042">
    <property type="term" value="P:lipid catabolic process"/>
    <property type="evidence" value="ECO:0007669"/>
    <property type="project" value="UniProtKB-KW"/>
</dbReference>
<keyword evidence="10" id="KW-1185">Reference proteome</keyword>
<feature type="region of interest" description="Disordered" evidence="7">
    <location>
        <begin position="86"/>
        <end position="113"/>
    </location>
</feature>
<dbReference type="HOGENOM" id="CLU_043772_1_0_0"/>
<evidence type="ECO:0000313" key="10">
    <source>
        <dbReference type="Proteomes" id="UP000000800"/>
    </source>
</evidence>
<dbReference type="EC" id="3.1.4.4" evidence="3"/>
<gene>
    <name evidence="9" type="ordered locus">TC_0433</name>
</gene>
<feature type="domain" description="PLD phosphodiesterase" evidence="8">
    <location>
        <begin position="204"/>
        <end position="231"/>
    </location>
</feature>
<evidence type="ECO:0000256" key="5">
    <source>
        <dbReference type="ARBA" id="ARBA00022963"/>
    </source>
</evidence>
<evidence type="ECO:0000256" key="4">
    <source>
        <dbReference type="ARBA" id="ARBA00022801"/>
    </source>
</evidence>
<organism evidence="9 10">
    <name type="scientific">Chlamydia muridarum (strain MoPn / Nigg)</name>
    <dbReference type="NCBI Taxonomy" id="243161"/>
    <lineage>
        <taxon>Bacteria</taxon>
        <taxon>Pseudomonadati</taxon>
        <taxon>Chlamydiota</taxon>
        <taxon>Chlamydiia</taxon>
        <taxon>Chlamydiales</taxon>
        <taxon>Chlamydiaceae</taxon>
        <taxon>Chlamydia/Chlamydophila group</taxon>
        <taxon>Chlamydia</taxon>
    </lineage>
</organism>
<dbReference type="Gene3D" id="3.30.870.10">
    <property type="entry name" value="Endonuclease Chain A"/>
    <property type="match status" value="2"/>
</dbReference>
<evidence type="ECO:0000259" key="8">
    <source>
        <dbReference type="PROSITE" id="PS50035"/>
    </source>
</evidence>
<evidence type="ECO:0000256" key="3">
    <source>
        <dbReference type="ARBA" id="ARBA00012027"/>
    </source>
</evidence>
<protein>
    <recommendedName>
        <fullName evidence="3">phospholipase D</fullName>
        <ecNumber evidence="3">3.1.4.4</ecNumber>
    </recommendedName>
</protein>
<reference evidence="9 10" key="1">
    <citation type="journal article" date="2000" name="Nucleic Acids Res.">
        <title>Genome sequences of Chlamydia trachomatis MoPn and Chlamydia pneumoniae AR39.</title>
        <authorList>
            <person name="Read T.D."/>
            <person name="Brunham R.C."/>
            <person name="Shen C."/>
            <person name="Gill S.R."/>
            <person name="Heidelberg J.F."/>
            <person name="White O."/>
            <person name="Hickey E.K."/>
            <person name="Peterson J.D."/>
            <person name="Utterback T.R."/>
            <person name="Berry K.J."/>
            <person name="Bass S."/>
            <person name="Linher K.D."/>
            <person name="Weidman J.F."/>
            <person name="Khouri H.M."/>
            <person name="Craven B."/>
            <person name="Bowman C."/>
            <person name="Dodson R.J."/>
            <person name="Gwinn M.L."/>
            <person name="Nelson W.C."/>
            <person name="DeBoy R.T."/>
            <person name="Kolonay J.F."/>
            <person name="McClarty G."/>
            <person name="Salzberg S.L."/>
            <person name="Eisen J.A."/>
            <person name="Fraser C.M."/>
        </authorList>
    </citation>
    <scope>NUCLEOTIDE SEQUENCE [LARGE SCALE GENOMIC DNA]</scope>
    <source>
        <strain evidence="10">MoPn / Nigg</strain>
    </source>
</reference>
<dbReference type="GO" id="GO:0006793">
    <property type="term" value="P:phosphorus metabolic process"/>
    <property type="evidence" value="ECO:0007669"/>
    <property type="project" value="UniProtKB-ARBA"/>
</dbReference>
<dbReference type="PANTHER" id="PTHR43856">
    <property type="entry name" value="CARDIOLIPIN HYDROLASE"/>
    <property type="match status" value="1"/>
</dbReference>
<dbReference type="SUPFAM" id="SSF56024">
    <property type="entry name" value="Phospholipase D/nuclease"/>
    <property type="match status" value="2"/>
</dbReference>
<dbReference type="AlphaFoldDB" id="Q9PKN2"/>
<comment type="similarity">
    <text evidence="2">Belongs to the phospholipase D family.</text>
</comment>
<evidence type="ECO:0000313" key="9">
    <source>
        <dbReference type="EMBL" id="AAF39287.1"/>
    </source>
</evidence>
<sequence length="448" mass="50436">MRAEFNIVKTKQKYMCSPCSRHIFPIVPDCPTCSTPLRKRSLSTTTAAALVATKVFKYPRKDLSHRVIYDYDHGKNKPARRIQFGSDRHSLETSSKTSRSSRKILKARRTESSVPRPVAQQELITFVSAQQTTNSNPLSAICKLMNLASKRLFIQVYRFTHPTIIQHALNVAAKNVRTTVLFRDGDELVEASQGSPIILEQQPQRALFHRKSLVVDHRMLLVSTGNFTINSTEQDINLSIVFHHSKLAARVEHSQPFSGVVGNQPVSYLPIFRRNKKSSQIGGQFIQSFIEEAKSSILIAMYILSHPGILQSIQDAAARGVKVQIAIDTRESKQTQMTLERLQLSLPLRVRKPGSPPLHVKMCCIDGKTLIFGSANWSLVGLARNVEDLFIVRNLTALQYQSLSEIWKAVEENTQPLKRSREEEEDPLEGTSTSQEDLSPPTKKARTQ</sequence>
<dbReference type="PIR" id="F81703">
    <property type="entry name" value="F81703"/>
</dbReference>
<dbReference type="InterPro" id="IPR001736">
    <property type="entry name" value="PLipase_D/transphosphatidylase"/>
</dbReference>